<dbReference type="PROSITE" id="PS00149">
    <property type="entry name" value="SULFATASE_2"/>
    <property type="match status" value="1"/>
</dbReference>
<keyword evidence="5" id="KW-0106">Calcium</keyword>
<evidence type="ECO:0000256" key="1">
    <source>
        <dbReference type="ARBA" id="ARBA00001913"/>
    </source>
</evidence>
<dbReference type="InterPro" id="IPR017850">
    <property type="entry name" value="Alkaline_phosphatase_core_sf"/>
</dbReference>
<dbReference type="PANTHER" id="PTHR42693:SF2">
    <property type="entry name" value="ARYLSULFATASE F"/>
    <property type="match status" value="1"/>
</dbReference>
<dbReference type="PROSITE" id="PS00523">
    <property type="entry name" value="SULFATASE_1"/>
    <property type="match status" value="1"/>
</dbReference>
<feature type="transmembrane region" description="Helical" evidence="6">
    <location>
        <begin position="175"/>
        <end position="194"/>
    </location>
</feature>
<dbReference type="Pfam" id="PF00884">
    <property type="entry name" value="Sulfatase"/>
    <property type="match status" value="2"/>
</dbReference>
<feature type="domain" description="Sulfatase N-terminal" evidence="7">
    <location>
        <begin position="18"/>
        <end position="153"/>
    </location>
</feature>
<comment type="cofactor">
    <cofactor evidence="1">
        <name>Ca(2+)</name>
        <dbReference type="ChEBI" id="CHEBI:29108"/>
    </cofactor>
</comment>
<dbReference type="EMBL" id="KE162238">
    <property type="protein sequence ID" value="EPQ07557.1"/>
    <property type="molecule type" value="Genomic_DNA"/>
</dbReference>
<keyword evidence="6" id="KW-0812">Transmembrane</keyword>
<evidence type="ECO:0000256" key="3">
    <source>
        <dbReference type="ARBA" id="ARBA00022723"/>
    </source>
</evidence>
<organism evidence="8 9">
    <name type="scientific">Myotis brandtii</name>
    <name type="common">Brandt's bat</name>
    <dbReference type="NCBI Taxonomy" id="109478"/>
    <lineage>
        <taxon>Eukaryota</taxon>
        <taxon>Metazoa</taxon>
        <taxon>Chordata</taxon>
        <taxon>Craniata</taxon>
        <taxon>Vertebrata</taxon>
        <taxon>Euteleostomi</taxon>
        <taxon>Mammalia</taxon>
        <taxon>Eutheria</taxon>
        <taxon>Laurasiatheria</taxon>
        <taxon>Chiroptera</taxon>
        <taxon>Yangochiroptera</taxon>
        <taxon>Vespertilionidae</taxon>
        <taxon>Myotis</taxon>
    </lineage>
</organism>
<dbReference type="GO" id="GO:0004065">
    <property type="term" value="F:arylsulfatase activity"/>
    <property type="evidence" value="ECO:0007669"/>
    <property type="project" value="TreeGrafter"/>
</dbReference>
<keyword evidence="4" id="KW-0378">Hydrolase</keyword>
<dbReference type="GO" id="GO:0005783">
    <property type="term" value="C:endoplasmic reticulum"/>
    <property type="evidence" value="ECO:0007669"/>
    <property type="project" value="UniProtKB-ARBA"/>
</dbReference>
<dbReference type="Gene3D" id="3.40.720.10">
    <property type="entry name" value="Alkaline Phosphatase, subunit A"/>
    <property type="match status" value="2"/>
</dbReference>
<evidence type="ECO:0000256" key="6">
    <source>
        <dbReference type="SAM" id="Phobius"/>
    </source>
</evidence>
<dbReference type="GO" id="GO:0046872">
    <property type="term" value="F:metal ion binding"/>
    <property type="evidence" value="ECO:0007669"/>
    <property type="project" value="UniProtKB-KW"/>
</dbReference>
<comment type="similarity">
    <text evidence="2">Belongs to the sulfatase family.</text>
</comment>
<gene>
    <name evidence="8" type="ORF">D623_10001612</name>
</gene>
<dbReference type="AlphaFoldDB" id="S7PHJ0"/>
<keyword evidence="9" id="KW-1185">Reference proteome</keyword>
<keyword evidence="6" id="KW-0472">Membrane</keyword>
<dbReference type="InterPro" id="IPR024607">
    <property type="entry name" value="Sulfatase_CS"/>
</dbReference>
<protein>
    <submittedName>
        <fullName evidence="8">Arylsulfatase F</fullName>
    </submittedName>
</protein>
<dbReference type="Proteomes" id="UP000052978">
    <property type="component" value="Unassembled WGS sequence"/>
</dbReference>
<proteinExistence type="inferred from homology"/>
<evidence type="ECO:0000313" key="9">
    <source>
        <dbReference type="Proteomes" id="UP000052978"/>
    </source>
</evidence>
<sequence>MWLLLTVGQSQRADDDKPNIVLIMADDLGIGDLGCYGNDTIRTPNIDSLAREGVQLTQNIAAASLCTPSRSAFLTGRYPIRSGMVSDGNDRVILSLGAPVGLPRNETTFAHLVKEQGYSTAIIGKWHQGLNCNFRNDYCRHPSHYGFDYFYGMPYSLYDTCWPDPSRDAELAISGRLWICVQLVAMAALTLALGKLRRVLCVPWALILSLVLFILLLGHFWLDSYQSTLYWNCLLMREQEITEQPMKAERAGSIMVKEAISFLERSFFIVSGKLLAAIDDLGLRNHTLVYFTSDHGGHLEARLGHAQLGGYNGIFKGGKGTAGWEGGIRVPGLFRWPGKLPAGNVIDEPTSLMDILPTVAALTGGIVPQDRVIDGRNLMPLLQGQVQRSEHEFLFHYCSRFLHAARWRPKDSDAMWKVHYVTPIFQPPGAQACYETTYCQCIGDNVTYHDPPLLFDLSQDPSESTPLTKDTEPLYDLVIHTVADAVKEHRKTITQVQPQLGPGPEPQFVWLMSCCGVFPFCFCDKEGDAMWKVHYVTPIFQPPGAQACYETTYCQCIGDNVTYHDPPLLFDLSQDPSESTPLTKDTEPLYDLVIHTVADAVKEHRKTITQVQPQLGPDRNRQFVWLMSCCGVFPFCFCDKEGEGSTRQAAI</sequence>
<reference evidence="8 9" key="1">
    <citation type="journal article" date="2013" name="Nat. Commun.">
        <title>Genome analysis reveals insights into physiology and longevity of the Brandt's bat Myotis brandtii.</title>
        <authorList>
            <person name="Seim I."/>
            <person name="Fang X."/>
            <person name="Xiong Z."/>
            <person name="Lobanov A.V."/>
            <person name="Huang Z."/>
            <person name="Ma S."/>
            <person name="Feng Y."/>
            <person name="Turanov A.A."/>
            <person name="Zhu Y."/>
            <person name="Lenz T.L."/>
            <person name="Gerashchenko M.V."/>
            <person name="Fan D."/>
            <person name="Hee Yim S."/>
            <person name="Yao X."/>
            <person name="Jordan D."/>
            <person name="Xiong Y."/>
            <person name="Ma Y."/>
            <person name="Lyapunov A.N."/>
            <person name="Chen G."/>
            <person name="Kulakova O.I."/>
            <person name="Sun Y."/>
            <person name="Lee S.G."/>
            <person name="Bronson R.T."/>
            <person name="Moskalev A.A."/>
            <person name="Sunyaev S.R."/>
            <person name="Zhang G."/>
            <person name="Krogh A."/>
            <person name="Wang J."/>
            <person name="Gladyshev V.N."/>
        </authorList>
    </citation>
    <scope>NUCLEOTIDE SEQUENCE [LARGE SCALE GENOMIC DNA]</scope>
</reference>
<dbReference type="SUPFAM" id="SSF53649">
    <property type="entry name" value="Alkaline phosphatase-like"/>
    <property type="match status" value="2"/>
</dbReference>
<evidence type="ECO:0000256" key="4">
    <source>
        <dbReference type="ARBA" id="ARBA00022801"/>
    </source>
</evidence>
<evidence type="ECO:0000256" key="5">
    <source>
        <dbReference type="ARBA" id="ARBA00022837"/>
    </source>
</evidence>
<keyword evidence="6" id="KW-1133">Transmembrane helix</keyword>
<dbReference type="InterPro" id="IPR000917">
    <property type="entry name" value="Sulfatase_N"/>
</dbReference>
<evidence type="ECO:0000313" key="8">
    <source>
        <dbReference type="EMBL" id="EPQ07557.1"/>
    </source>
</evidence>
<dbReference type="Pfam" id="PF14707">
    <property type="entry name" value="Sulfatase_C"/>
    <property type="match status" value="2"/>
</dbReference>
<evidence type="ECO:0000259" key="7">
    <source>
        <dbReference type="Pfam" id="PF00884"/>
    </source>
</evidence>
<dbReference type="FunFam" id="3.30.1120.10:FF:000001">
    <property type="entry name" value="Arylsulfatase E"/>
    <property type="match status" value="2"/>
</dbReference>
<name>S7PHJ0_MYOBR</name>
<dbReference type="PANTHER" id="PTHR42693">
    <property type="entry name" value="ARYLSULFATASE FAMILY MEMBER"/>
    <property type="match status" value="1"/>
</dbReference>
<dbReference type="FunFam" id="3.40.720.10:FF:000233">
    <property type="entry name" value="Predicted protein"/>
    <property type="match status" value="1"/>
</dbReference>
<dbReference type="InterPro" id="IPR050738">
    <property type="entry name" value="Sulfatase"/>
</dbReference>
<evidence type="ECO:0000256" key="2">
    <source>
        <dbReference type="ARBA" id="ARBA00008779"/>
    </source>
</evidence>
<feature type="domain" description="Sulfatase N-terminal" evidence="7">
    <location>
        <begin position="272"/>
        <end position="364"/>
    </location>
</feature>
<feature type="transmembrane region" description="Helical" evidence="6">
    <location>
        <begin position="201"/>
        <end position="222"/>
    </location>
</feature>
<dbReference type="Gene3D" id="3.30.1120.10">
    <property type="match status" value="2"/>
</dbReference>
<dbReference type="eggNOG" id="KOG3867">
    <property type="taxonomic scope" value="Eukaryota"/>
</dbReference>
<keyword evidence="3" id="KW-0479">Metal-binding</keyword>
<accession>S7PHJ0</accession>